<dbReference type="EMBL" id="JAKLMC020000009">
    <property type="protein sequence ID" value="KAK5954271.1"/>
    <property type="molecule type" value="Genomic_DNA"/>
</dbReference>
<keyword evidence="2" id="KW-0812">Transmembrane</keyword>
<dbReference type="InterPro" id="IPR040632">
    <property type="entry name" value="Sulfotransfer_4"/>
</dbReference>
<dbReference type="AlphaFoldDB" id="A0AAN8EUW2"/>
<dbReference type="Proteomes" id="UP001316803">
    <property type="component" value="Unassembled WGS sequence"/>
</dbReference>
<dbReference type="PANTHER" id="PTHR36978:SF3">
    <property type="entry name" value="P-LOOP CONTAINING NUCLEOSIDE TRIPHOSPHATE HYDROLASE PROTEIN"/>
    <property type="match status" value="1"/>
</dbReference>
<reference evidence="3 4" key="1">
    <citation type="submission" date="2022-12" db="EMBL/GenBank/DDBJ databases">
        <title>Genomic features and morphological characterization of a novel Knufia sp. strain isolated from spacecraft assembly facility.</title>
        <authorList>
            <person name="Teixeira M."/>
            <person name="Chander A.M."/>
            <person name="Stajich J.E."/>
            <person name="Venkateswaran K."/>
        </authorList>
    </citation>
    <scope>NUCLEOTIDE SEQUENCE [LARGE SCALE GENOMIC DNA]</scope>
    <source>
        <strain evidence="3 4">FJI-L2-BK-P2</strain>
    </source>
</reference>
<evidence type="ECO:0000313" key="3">
    <source>
        <dbReference type="EMBL" id="KAK5954271.1"/>
    </source>
</evidence>
<sequence>MPNQAIIRQTTSRQSDTTNPYTGGPSVLCAGLWRTGTSSLQLALEAHLGLAPCLHGAHLVTNIDALKLFHRCCFEEDSAKRRKWLANWFDHFPASTDLPGFAFVDDLIEMYPSMRVVLNERSSAEAWLKSVEDSLEFYASTTYFIIGYWDPYLYWHHQIYTGMAHLFRRRFGISRQNLFSTRTYEMHNDWVRDLARNCDRPFLEYEVKEGWGPLCQFLEIQVPKDKDSGVVIEFPRTNDAAEMKELKRHLIWKGLKAWAFVLAPVTVTAIGMYVALLARD</sequence>
<feature type="transmembrane region" description="Helical" evidence="2">
    <location>
        <begin position="257"/>
        <end position="278"/>
    </location>
</feature>
<dbReference type="SUPFAM" id="SSF52540">
    <property type="entry name" value="P-loop containing nucleoside triphosphate hydrolases"/>
    <property type="match status" value="1"/>
</dbReference>
<dbReference type="Pfam" id="PF17784">
    <property type="entry name" value="Sulfotransfer_4"/>
    <property type="match status" value="1"/>
</dbReference>
<accession>A0AAN8EUW2</accession>
<gene>
    <name evidence="3" type="ORF">OHC33_004844</name>
</gene>
<dbReference type="InterPro" id="IPR027417">
    <property type="entry name" value="P-loop_NTPase"/>
</dbReference>
<dbReference type="PANTHER" id="PTHR36978">
    <property type="entry name" value="P-LOOP CONTAINING NUCLEOTIDE TRIPHOSPHATE HYDROLASE"/>
    <property type="match status" value="1"/>
</dbReference>
<protein>
    <submittedName>
        <fullName evidence="3">Uncharacterized protein</fullName>
    </submittedName>
</protein>
<organism evidence="3 4">
    <name type="scientific">Knufia fluminis</name>
    <dbReference type="NCBI Taxonomy" id="191047"/>
    <lineage>
        <taxon>Eukaryota</taxon>
        <taxon>Fungi</taxon>
        <taxon>Dikarya</taxon>
        <taxon>Ascomycota</taxon>
        <taxon>Pezizomycotina</taxon>
        <taxon>Eurotiomycetes</taxon>
        <taxon>Chaetothyriomycetidae</taxon>
        <taxon>Chaetothyriales</taxon>
        <taxon>Trichomeriaceae</taxon>
        <taxon>Knufia</taxon>
    </lineage>
</organism>
<evidence type="ECO:0000256" key="1">
    <source>
        <dbReference type="SAM" id="MobiDB-lite"/>
    </source>
</evidence>
<comment type="caution">
    <text evidence="3">The sequence shown here is derived from an EMBL/GenBank/DDBJ whole genome shotgun (WGS) entry which is preliminary data.</text>
</comment>
<evidence type="ECO:0000256" key="2">
    <source>
        <dbReference type="SAM" id="Phobius"/>
    </source>
</evidence>
<feature type="region of interest" description="Disordered" evidence="1">
    <location>
        <begin position="1"/>
        <end position="20"/>
    </location>
</feature>
<keyword evidence="4" id="KW-1185">Reference proteome</keyword>
<dbReference type="Gene3D" id="3.40.50.300">
    <property type="entry name" value="P-loop containing nucleotide triphosphate hydrolases"/>
    <property type="match status" value="1"/>
</dbReference>
<name>A0AAN8EUW2_9EURO</name>
<proteinExistence type="predicted"/>
<keyword evidence="2" id="KW-1133">Transmembrane helix</keyword>
<keyword evidence="2" id="KW-0472">Membrane</keyword>
<evidence type="ECO:0000313" key="4">
    <source>
        <dbReference type="Proteomes" id="UP001316803"/>
    </source>
</evidence>